<protein>
    <recommendedName>
        <fullName evidence="5">Luciferase-like domain-containing protein</fullName>
    </recommendedName>
</protein>
<accession>A0A2S6N4U4</accession>
<evidence type="ECO:0000259" key="5">
    <source>
        <dbReference type="Pfam" id="PF00296"/>
    </source>
</evidence>
<dbReference type="GO" id="GO:0046306">
    <property type="term" value="P:alkanesulfonate catabolic process"/>
    <property type="evidence" value="ECO:0007669"/>
    <property type="project" value="TreeGrafter"/>
</dbReference>
<sequence>MPVRVIGMIGVAPPAGTALHVIGGGVSPGFLGEFAQAHEQAGFDLVLVGYYSSSAEGFAVAACAAAQTTRLGYVVAHRPGLVAPTLAARTIATFDALWGGRLAVHIIAGNSDEDMQRDGDFTPKEERYERAAEYLDVMRRAWTCAEPFDHNGRFYRVRNVFPDVRPVQRPYPELLFGGSSPGALAMGAQHCDTFAMFGEPLAETAERMAAFRRLAEGFGRPAPKFNISFRPIIGRTEGEAWDKARGILANLKGAPPHPRGQDQSGKRLVDLAARGDIHDERLWMPVAALSGGKGNTSCLVGTPEQVAEAMLKYYRMGVASFLMRGFDPLDDAKDYGRELIPRLKAGALAIDREATLAA</sequence>
<dbReference type="InterPro" id="IPR050172">
    <property type="entry name" value="SsuD_RutA_monooxygenase"/>
</dbReference>
<keyword evidence="7" id="KW-1185">Reference proteome</keyword>
<dbReference type="AlphaFoldDB" id="A0A2S6N4U4"/>
<dbReference type="Pfam" id="PF00296">
    <property type="entry name" value="Bac_luciferase"/>
    <property type="match status" value="1"/>
</dbReference>
<dbReference type="Gene3D" id="3.20.20.30">
    <property type="entry name" value="Luciferase-like domain"/>
    <property type="match status" value="1"/>
</dbReference>
<proteinExistence type="predicted"/>
<dbReference type="InterPro" id="IPR011251">
    <property type="entry name" value="Luciferase-like_dom"/>
</dbReference>
<evidence type="ECO:0000313" key="7">
    <source>
        <dbReference type="Proteomes" id="UP000239724"/>
    </source>
</evidence>
<organism evidence="6 7">
    <name type="scientific">Rhodopila globiformis</name>
    <name type="common">Rhodopseudomonas globiformis</name>
    <dbReference type="NCBI Taxonomy" id="1071"/>
    <lineage>
        <taxon>Bacteria</taxon>
        <taxon>Pseudomonadati</taxon>
        <taxon>Pseudomonadota</taxon>
        <taxon>Alphaproteobacteria</taxon>
        <taxon>Acetobacterales</taxon>
        <taxon>Acetobacteraceae</taxon>
        <taxon>Rhodopila</taxon>
    </lineage>
</organism>
<name>A0A2S6N4U4_RHOGL</name>
<dbReference type="OrthoDB" id="9814695at2"/>
<dbReference type="GO" id="GO:0008726">
    <property type="term" value="F:alkanesulfonate monooxygenase activity"/>
    <property type="evidence" value="ECO:0007669"/>
    <property type="project" value="TreeGrafter"/>
</dbReference>
<evidence type="ECO:0000256" key="2">
    <source>
        <dbReference type="ARBA" id="ARBA00022643"/>
    </source>
</evidence>
<comment type="caution">
    <text evidence="6">The sequence shown here is derived from an EMBL/GenBank/DDBJ whole genome shotgun (WGS) entry which is preliminary data.</text>
</comment>
<dbReference type="RefSeq" id="WP_104520757.1">
    <property type="nucleotide sequence ID" value="NZ_NHRY01000223.1"/>
</dbReference>
<dbReference type="EMBL" id="NHRY01000223">
    <property type="protein sequence ID" value="PPQ29653.1"/>
    <property type="molecule type" value="Genomic_DNA"/>
</dbReference>
<keyword evidence="4" id="KW-0503">Monooxygenase</keyword>
<dbReference type="PANTHER" id="PTHR42847">
    <property type="entry name" value="ALKANESULFONATE MONOOXYGENASE"/>
    <property type="match status" value="1"/>
</dbReference>
<evidence type="ECO:0000256" key="4">
    <source>
        <dbReference type="ARBA" id="ARBA00023033"/>
    </source>
</evidence>
<feature type="domain" description="Luciferase-like" evidence="5">
    <location>
        <begin position="26"/>
        <end position="319"/>
    </location>
</feature>
<reference evidence="6 7" key="1">
    <citation type="journal article" date="2018" name="Arch. Microbiol.">
        <title>New insights into the metabolic potential of the phototrophic purple bacterium Rhodopila globiformis DSM 161(T) from its draft genome sequence and evidence for a vanadium-dependent nitrogenase.</title>
        <authorList>
            <person name="Imhoff J.F."/>
            <person name="Rahn T."/>
            <person name="Kunzel S."/>
            <person name="Neulinger S.C."/>
        </authorList>
    </citation>
    <scope>NUCLEOTIDE SEQUENCE [LARGE SCALE GENOMIC DNA]</scope>
    <source>
        <strain evidence="6 7">DSM 161</strain>
    </source>
</reference>
<keyword evidence="2" id="KW-0288">FMN</keyword>
<keyword evidence="3" id="KW-0560">Oxidoreductase</keyword>
<gene>
    <name evidence="6" type="ORF">CCS01_20880</name>
</gene>
<dbReference type="Proteomes" id="UP000239724">
    <property type="component" value="Unassembled WGS sequence"/>
</dbReference>
<dbReference type="PANTHER" id="PTHR42847:SF9">
    <property type="entry name" value="BLL6451 PROTEIN"/>
    <property type="match status" value="1"/>
</dbReference>
<dbReference type="SUPFAM" id="SSF51679">
    <property type="entry name" value="Bacterial luciferase-like"/>
    <property type="match status" value="1"/>
</dbReference>
<keyword evidence="1" id="KW-0285">Flavoprotein</keyword>
<evidence type="ECO:0000313" key="6">
    <source>
        <dbReference type="EMBL" id="PPQ29653.1"/>
    </source>
</evidence>
<evidence type="ECO:0000256" key="1">
    <source>
        <dbReference type="ARBA" id="ARBA00022630"/>
    </source>
</evidence>
<dbReference type="CDD" id="cd01094">
    <property type="entry name" value="Alkanesulfonate_monoxygenase"/>
    <property type="match status" value="1"/>
</dbReference>
<dbReference type="InterPro" id="IPR036661">
    <property type="entry name" value="Luciferase-like_sf"/>
</dbReference>
<evidence type="ECO:0000256" key="3">
    <source>
        <dbReference type="ARBA" id="ARBA00023002"/>
    </source>
</evidence>